<name>A0A4R2IFN7_9GAMM</name>
<dbReference type="EMBL" id="SLWQ01000001">
    <property type="protein sequence ID" value="TCO43177.1"/>
    <property type="molecule type" value="Genomic_DNA"/>
</dbReference>
<organism evidence="2 3">
    <name type="scientific">Dokdonella fugitiva</name>
    <dbReference type="NCBI Taxonomy" id="328517"/>
    <lineage>
        <taxon>Bacteria</taxon>
        <taxon>Pseudomonadati</taxon>
        <taxon>Pseudomonadota</taxon>
        <taxon>Gammaproteobacteria</taxon>
        <taxon>Lysobacterales</taxon>
        <taxon>Rhodanobacteraceae</taxon>
        <taxon>Dokdonella</taxon>
    </lineage>
</organism>
<reference evidence="2 3" key="1">
    <citation type="journal article" date="2015" name="Stand. Genomic Sci.">
        <title>Genomic Encyclopedia of Bacterial and Archaeal Type Strains, Phase III: the genomes of soil and plant-associated and newly described type strains.</title>
        <authorList>
            <person name="Whitman W.B."/>
            <person name="Woyke T."/>
            <person name="Klenk H.P."/>
            <person name="Zhou Y."/>
            <person name="Lilburn T.G."/>
            <person name="Beck B.J."/>
            <person name="De Vos P."/>
            <person name="Vandamme P."/>
            <person name="Eisen J.A."/>
            <person name="Garrity G."/>
            <person name="Hugenholtz P."/>
            <person name="Kyrpides N.C."/>
        </authorList>
    </citation>
    <scope>NUCLEOTIDE SEQUENCE [LARGE SCALE GENOMIC DNA]</scope>
    <source>
        <strain evidence="2 3">A3</strain>
    </source>
</reference>
<keyword evidence="3" id="KW-1185">Reference proteome</keyword>
<evidence type="ECO:0000313" key="2">
    <source>
        <dbReference type="EMBL" id="TCO43177.1"/>
    </source>
</evidence>
<proteinExistence type="predicted"/>
<dbReference type="PROSITE" id="PS51257">
    <property type="entry name" value="PROKAR_LIPOPROTEIN"/>
    <property type="match status" value="1"/>
</dbReference>
<sequence length="447" mass="47552">MSKSALIAHSRWLAACFVAAACWWSPSAQAVVGTVDSAPAATLLLPYFETDLANPNGPQTTVRVSNASATAMLLHATLYTDLGIPTLQFDTYLTGYDSVDIDMRLLFKGIVPQTASAGQDPTDRISPRGPLSQDINFASCSGILPPPGLPPTTPGGLPANTTWDAGTLEAIRAAHTGQASTLWSGQCGAVAHGDNIARGYMTIDTVNNCTMRYPSDPGYFAPNFAGDVTYQNVLYGTATTIDRMQRRTVLTENLVPVEAWYNDPVVSTPGIQTFYGRFNGNTAIDGREALGTVWTSRNMEGSAYAYETQFVVWRDPGQAVSPFACGGALPAPFPLTTREVAAFDEEENVTFASNNLIPYATQLVDGASLSPYTFGIVRFDLGLADGTVRQGYVSSRILRLGAYDAMTFPGALLMTAPQAQCTGANPSPPMCANVPPPSIGVGRDIQF</sequence>
<comment type="caution">
    <text evidence="2">The sequence shown here is derived from an EMBL/GenBank/DDBJ whole genome shotgun (WGS) entry which is preliminary data.</text>
</comment>
<protein>
    <submittedName>
        <fullName evidence="2">Uncharacterized protein</fullName>
    </submittedName>
</protein>
<gene>
    <name evidence="2" type="ORF">EV148_101596</name>
</gene>
<dbReference type="Proteomes" id="UP000294862">
    <property type="component" value="Unassembled WGS sequence"/>
</dbReference>
<evidence type="ECO:0000256" key="1">
    <source>
        <dbReference type="SAM" id="SignalP"/>
    </source>
</evidence>
<keyword evidence="1" id="KW-0732">Signal</keyword>
<feature type="signal peptide" evidence="1">
    <location>
        <begin position="1"/>
        <end position="30"/>
    </location>
</feature>
<dbReference type="OrthoDB" id="6064553at2"/>
<evidence type="ECO:0000313" key="3">
    <source>
        <dbReference type="Proteomes" id="UP000294862"/>
    </source>
</evidence>
<dbReference type="AlphaFoldDB" id="A0A4R2IFN7"/>
<dbReference type="RefSeq" id="WP_131993209.1">
    <property type="nucleotide sequence ID" value="NZ_SLWQ01000001.1"/>
</dbReference>
<feature type="chain" id="PRO_5020577359" evidence="1">
    <location>
        <begin position="31"/>
        <end position="447"/>
    </location>
</feature>
<accession>A0A4R2IFN7</accession>